<evidence type="ECO:0000313" key="2">
    <source>
        <dbReference type="EMBL" id="KAJ8356784.1"/>
    </source>
</evidence>
<evidence type="ECO:0000313" key="3">
    <source>
        <dbReference type="Proteomes" id="UP001152622"/>
    </source>
</evidence>
<feature type="region of interest" description="Disordered" evidence="1">
    <location>
        <begin position="337"/>
        <end position="489"/>
    </location>
</feature>
<sequence>MFTVLKAWQKNHGALLCVLITLGTLAYCRVVPGTRKATATNDFKSNIQKRVHDLRSDSETPVNYGTLLIGKAQLNGNFRVGQTREGLERNEMKYQTKSLDYEFDYQSDSALNEHAQWTPRALSGSSAKASPPPIQNLLHLSPLVECGTDTMMLIIRGGIPHHPLHFMVDRGGSATPLPLKQVPPQCGYTLTTSQNMIFTAPYLGCYGIQDGGSYVLPLLWSGTPVKMSCPIIPTLHPSPSVSCYPFGMVVNIPQRLASSKDIRVKVKDEWQPSSMVAHCDYNVMSHPGGLVITAPYGPCGAVKDGSHTLNILSREGELQLSCPFVWASTVAPLRHSVELPHSHTGKVPVRPQRPAPEPHPQYPAPHPQRPAPEPLPHYPAAQRPAPEPLPQRPSPEPLPQYPAPAPQRPVPEPRPQRPSPEPLPQYPAPAPQRPVPEPRPQYPAPQRPAPEPLPQHPEPFPQRPAPEPHPQYPAPHPQRPAPEPLPQYP</sequence>
<gene>
    <name evidence="2" type="ORF">SKAU_G00195780</name>
</gene>
<protein>
    <submittedName>
        <fullName evidence="2">Uncharacterized protein</fullName>
    </submittedName>
</protein>
<keyword evidence="3" id="KW-1185">Reference proteome</keyword>
<proteinExistence type="predicted"/>
<comment type="caution">
    <text evidence="2">The sequence shown here is derived from an EMBL/GenBank/DDBJ whole genome shotgun (WGS) entry which is preliminary data.</text>
</comment>
<feature type="compositionally biased region" description="Pro residues" evidence="1">
    <location>
        <begin position="385"/>
        <end position="489"/>
    </location>
</feature>
<reference evidence="2" key="1">
    <citation type="journal article" date="2023" name="Science">
        <title>Genome structures resolve the early diversification of teleost fishes.</title>
        <authorList>
            <person name="Parey E."/>
            <person name="Louis A."/>
            <person name="Montfort J."/>
            <person name="Bouchez O."/>
            <person name="Roques C."/>
            <person name="Iampietro C."/>
            <person name="Lluch J."/>
            <person name="Castinel A."/>
            <person name="Donnadieu C."/>
            <person name="Desvignes T."/>
            <person name="Floi Bucao C."/>
            <person name="Jouanno E."/>
            <person name="Wen M."/>
            <person name="Mejri S."/>
            <person name="Dirks R."/>
            <person name="Jansen H."/>
            <person name="Henkel C."/>
            <person name="Chen W.J."/>
            <person name="Zahm M."/>
            <person name="Cabau C."/>
            <person name="Klopp C."/>
            <person name="Thompson A.W."/>
            <person name="Robinson-Rechavi M."/>
            <person name="Braasch I."/>
            <person name="Lecointre G."/>
            <person name="Bobe J."/>
            <person name="Postlethwait J.H."/>
            <person name="Berthelot C."/>
            <person name="Roest Crollius H."/>
            <person name="Guiguen Y."/>
        </authorList>
    </citation>
    <scope>NUCLEOTIDE SEQUENCE</scope>
    <source>
        <strain evidence="2">WJC10195</strain>
    </source>
</reference>
<name>A0A9Q1IWT5_SYNKA</name>
<dbReference type="EMBL" id="JAINUF010000006">
    <property type="protein sequence ID" value="KAJ8356784.1"/>
    <property type="molecule type" value="Genomic_DNA"/>
</dbReference>
<dbReference type="PRINTS" id="PR01217">
    <property type="entry name" value="PRICHEXTENSN"/>
</dbReference>
<feature type="compositionally biased region" description="Pro residues" evidence="1">
    <location>
        <begin position="351"/>
        <end position="377"/>
    </location>
</feature>
<organism evidence="2 3">
    <name type="scientific">Synaphobranchus kaupii</name>
    <name type="common">Kaup's arrowtooth eel</name>
    <dbReference type="NCBI Taxonomy" id="118154"/>
    <lineage>
        <taxon>Eukaryota</taxon>
        <taxon>Metazoa</taxon>
        <taxon>Chordata</taxon>
        <taxon>Craniata</taxon>
        <taxon>Vertebrata</taxon>
        <taxon>Euteleostomi</taxon>
        <taxon>Actinopterygii</taxon>
        <taxon>Neopterygii</taxon>
        <taxon>Teleostei</taxon>
        <taxon>Anguilliformes</taxon>
        <taxon>Synaphobranchidae</taxon>
        <taxon>Synaphobranchus</taxon>
    </lineage>
</organism>
<evidence type="ECO:0000256" key="1">
    <source>
        <dbReference type="SAM" id="MobiDB-lite"/>
    </source>
</evidence>
<dbReference type="Proteomes" id="UP001152622">
    <property type="component" value="Chromosome 6"/>
</dbReference>
<feature type="non-terminal residue" evidence="2">
    <location>
        <position position="489"/>
    </location>
</feature>
<dbReference type="OrthoDB" id="8956920at2759"/>
<accession>A0A9Q1IWT5</accession>
<dbReference type="AlphaFoldDB" id="A0A9Q1IWT5"/>